<evidence type="ECO:0000256" key="7">
    <source>
        <dbReference type="ARBA" id="ARBA00023170"/>
    </source>
</evidence>
<feature type="transmembrane region" description="Helical" evidence="9">
    <location>
        <begin position="171"/>
        <end position="190"/>
    </location>
</feature>
<evidence type="ECO:0000313" key="11">
    <source>
        <dbReference type="Proteomes" id="UP000694865"/>
    </source>
</evidence>
<dbReference type="PROSITE" id="PS50262">
    <property type="entry name" value="G_PROTEIN_RECEP_F1_2"/>
    <property type="match status" value="1"/>
</dbReference>
<comment type="subcellular location">
    <subcellularLocation>
        <location evidence="1">Cell membrane</location>
        <topology evidence="1">Multi-pass membrane protein</topology>
    </subcellularLocation>
</comment>
<evidence type="ECO:0000256" key="4">
    <source>
        <dbReference type="ARBA" id="ARBA00022989"/>
    </source>
</evidence>
<dbReference type="InterPro" id="IPR000276">
    <property type="entry name" value="GPCR_Rhodpsn"/>
</dbReference>
<keyword evidence="7" id="KW-0675">Receptor</keyword>
<dbReference type="SUPFAM" id="SSF81321">
    <property type="entry name" value="Family A G protein-coupled receptor-like"/>
    <property type="match status" value="1"/>
</dbReference>
<feature type="domain" description="G-protein coupled receptors family 1 profile" evidence="10">
    <location>
        <begin position="1"/>
        <end position="188"/>
    </location>
</feature>
<dbReference type="InterPro" id="IPR017452">
    <property type="entry name" value="GPCR_Rhodpsn_7TM"/>
</dbReference>
<feature type="transmembrane region" description="Helical" evidence="9">
    <location>
        <begin position="21"/>
        <end position="40"/>
    </location>
</feature>
<reference evidence="12" key="1">
    <citation type="submission" date="2025-08" db="UniProtKB">
        <authorList>
            <consortium name="RefSeq"/>
        </authorList>
    </citation>
    <scope>IDENTIFICATION</scope>
    <source>
        <tissue evidence="12">Testes</tissue>
    </source>
</reference>
<dbReference type="CDD" id="cd00637">
    <property type="entry name" value="7tm_classA_rhodopsin-like"/>
    <property type="match status" value="1"/>
</dbReference>
<accession>A0ABM0M2R7</accession>
<keyword evidence="5" id="KW-0297">G-protein coupled receptor</keyword>
<evidence type="ECO:0000256" key="2">
    <source>
        <dbReference type="ARBA" id="ARBA00022475"/>
    </source>
</evidence>
<name>A0ABM0M2R7_SACKO</name>
<keyword evidence="4 9" id="KW-1133">Transmembrane helix</keyword>
<sequence length="248" mass="28763">MAISVNRYIYICKSKYYKQIFSFRNTIVICIVIWIISALIDLPNFLNWGDHRYDMKTLVCSFDRTANYNWITLFVCTGVVFPGLVVIICYINIVRFVRSHSRKIQDHREQEPGCYKDGPSRNMGHAKLSKQQKQLLKMVFAIFAVFILCWVPYGIVVLIDFQDRLSQTVHIIVWVIAHASTALDPIIYAVTNTHFQQSYRAVWGCLTRRRIQMMDTTVSDNHDSVKDKQIFKVKVAAEPIEAISTLNT</sequence>
<proteinExistence type="predicted"/>
<keyword evidence="6 9" id="KW-0472">Membrane</keyword>
<evidence type="ECO:0000256" key="5">
    <source>
        <dbReference type="ARBA" id="ARBA00023040"/>
    </source>
</evidence>
<dbReference type="PRINTS" id="PR00237">
    <property type="entry name" value="GPCRRHODOPSN"/>
</dbReference>
<dbReference type="RefSeq" id="XP_006814308.1">
    <property type="nucleotide sequence ID" value="XM_006814245.1"/>
</dbReference>
<evidence type="ECO:0000259" key="10">
    <source>
        <dbReference type="PROSITE" id="PS50262"/>
    </source>
</evidence>
<gene>
    <name evidence="12" type="primary">LOC100375712</name>
</gene>
<dbReference type="Proteomes" id="UP000694865">
    <property type="component" value="Unplaced"/>
</dbReference>
<feature type="transmembrane region" description="Helical" evidence="9">
    <location>
        <begin position="70"/>
        <end position="93"/>
    </location>
</feature>
<evidence type="ECO:0000256" key="1">
    <source>
        <dbReference type="ARBA" id="ARBA00004651"/>
    </source>
</evidence>
<dbReference type="PANTHER" id="PTHR24228:SF75">
    <property type="entry name" value="G-PROTEIN COUPLED RECEPTORS FAMILY 1 PROFILE DOMAIN-CONTAINING PROTEIN"/>
    <property type="match status" value="1"/>
</dbReference>
<organism evidence="11 12">
    <name type="scientific">Saccoglossus kowalevskii</name>
    <name type="common">Acorn worm</name>
    <dbReference type="NCBI Taxonomy" id="10224"/>
    <lineage>
        <taxon>Eukaryota</taxon>
        <taxon>Metazoa</taxon>
        <taxon>Hemichordata</taxon>
        <taxon>Enteropneusta</taxon>
        <taxon>Harrimaniidae</taxon>
        <taxon>Saccoglossus</taxon>
    </lineage>
</organism>
<evidence type="ECO:0000256" key="3">
    <source>
        <dbReference type="ARBA" id="ARBA00022692"/>
    </source>
</evidence>
<dbReference type="GeneID" id="100375712"/>
<keyword evidence="11" id="KW-1185">Reference proteome</keyword>
<dbReference type="Pfam" id="PF00001">
    <property type="entry name" value="7tm_1"/>
    <property type="match status" value="1"/>
</dbReference>
<keyword evidence="2" id="KW-1003">Cell membrane</keyword>
<feature type="transmembrane region" description="Helical" evidence="9">
    <location>
        <begin position="135"/>
        <end position="159"/>
    </location>
</feature>
<evidence type="ECO:0000256" key="9">
    <source>
        <dbReference type="SAM" id="Phobius"/>
    </source>
</evidence>
<keyword evidence="8" id="KW-0807">Transducer</keyword>
<evidence type="ECO:0000313" key="12">
    <source>
        <dbReference type="RefSeq" id="XP_006814308.1"/>
    </source>
</evidence>
<protein>
    <submittedName>
        <fullName evidence="12">Melatonin receptor type 1B-B-like</fullName>
    </submittedName>
</protein>
<dbReference type="Gene3D" id="1.20.1070.10">
    <property type="entry name" value="Rhodopsin 7-helix transmembrane proteins"/>
    <property type="match status" value="1"/>
</dbReference>
<keyword evidence="3 9" id="KW-0812">Transmembrane</keyword>
<evidence type="ECO:0000256" key="6">
    <source>
        <dbReference type="ARBA" id="ARBA00023136"/>
    </source>
</evidence>
<dbReference type="PANTHER" id="PTHR24228">
    <property type="entry name" value="B2 BRADYKININ RECEPTOR/ANGIOTENSIN II RECEPTOR"/>
    <property type="match status" value="1"/>
</dbReference>
<evidence type="ECO:0000256" key="8">
    <source>
        <dbReference type="ARBA" id="ARBA00023224"/>
    </source>
</evidence>